<keyword evidence="3" id="KW-1185">Reference proteome</keyword>
<sequence>MNEIINKNKVNWVYVKLYVGKNIDRLDQLIVKVSRCVEQFEDVDQWFFIRYVDDQGVHLRLRLRSKIRDLEQFKNEIQQVCAPLVNALHELLPSTYYPMVKPEGFEDSAVMGQELFGHKDVQIIFDEYEPEYDKYGGSAGIKAAEVLFQLSSELAKDILADEIQGFYSRKDLVPLLMHECCEVFIPQEKRQEFWKEYAFYWLGGNTPAAEDWREKFIEKWQQLREANVELLTSQLDPRKQSYIDRWRAGLREAAKRYHDIGDIADFSEEVLCFNFAHLMNNRLGIASLEESYMATLLECKVDQAEVA</sequence>
<dbReference type="Proteomes" id="UP000033452">
    <property type="component" value="Unassembled WGS sequence"/>
</dbReference>
<dbReference type="RefSeq" id="WP_046004061.1">
    <property type="nucleotide sequence ID" value="NZ_JXYA01000010.1"/>
</dbReference>
<dbReference type="Pfam" id="PF14028">
    <property type="entry name" value="Lant_dehydr_C"/>
    <property type="match status" value="1"/>
</dbReference>
<proteinExistence type="predicted"/>
<name>A0A0F4QXY0_9GAMM</name>
<evidence type="ECO:0000259" key="1">
    <source>
        <dbReference type="Pfam" id="PF14028"/>
    </source>
</evidence>
<evidence type="ECO:0000313" key="2">
    <source>
        <dbReference type="EMBL" id="KJZ11437.1"/>
    </source>
</evidence>
<gene>
    <name evidence="2" type="ORF">TW77_06065</name>
</gene>
<accession>A0A0F4QXY0</accession>
<dbReference type="EMBL" id="JXYA01000010">
    <property type="protein sequence ID" value="KJZ11437.1"/>
    <property type="molecule type" value="Genomic_DNA"/>
</dbReference>
<dbReference type="NCBIfam" id="TIGR03891">
    <property type="entry name" value="thiopep_ocin"/>
    <property type="match status" value="1"/>
</dbReference>
<dbReference type="PATRIC" id="fig|43658.5.peg.1270"/>
<dbReference type="InterPro" id="IPR023809">
    <property type="entry name" value="Thiopep_bacteriocin_synth_dom"/>
</dbReference>
<feature type="domain" description="Thiopeptide-type bacteriocin biosynthesis" evidence="1">
    <location>
        <begin position="12"/>
        <end position="297"/>
    </location>
</feature>
<dbReference type="AlphaFoldDB" id="A0A0F4QXY0"/>
<organism evidence="2 3">
    <name type="scientific">Pseudoalteromonas rubra</name>
    <dbReference type="NCBI Taxonomy" id="43658"/>
    <lineage>
        <taxon>Bacteria</taxon>
        <taxon>Pseudomonadati</taxon>
        <taxon>Pseudomonadota</taxon>
        <taxon>Gammaproteobacteria</taxon>
        <taxon>Alteromonadales</taxon>
        <taxon>Pseudoalteromonadaceae</taxon>
        <taxon>Pseudoalteromonas</taxon>
    </lineage>
</organism>
<dbReference type="OrthoDB" id="7620231at2"/>
<reference evidence="2 3" key="1">
    <citation type="journal article" date="2015" name="BMC Genomics">
        <title>Genome mining reveals unlocked bioactive potential of marine Gram-negative bacteria.</title>
        <authorList>
            <person name="Machado H."/>
            <person name="Sonnenschein E.C."/>
            <person name="Melchiorsen J."/>
            <person name="Gram L."/>
        </authorList>
    </citation>
    <scope>NUCLEOTIDE SEQUENCE [LARGE SCALE GENOMIC DNA]</scope>
    <source>
        <strain evidence="2 3">S2471</strain>
    </source>
</reference>
<evidence type="ECO:0000313" key="3">
    <source>
        <dbReference type="Proteomes" id="UP000033452"/>
    </source>
</evidence>
<comment type="caution">
    <text evidence="2">The sequence shown here is derived from an EMBL/GenBank/DDBJ whole genome shotgun (WGS) entry which is preliminary data.</text>
</comment>
<protein>
    <recommendedName>
        <fullName evidence="1">Thiopeptide-type bacteriocin biosynthesis domain-containing protein</fullName>
    </recommendedName>
</protein>